<feature type="non-terminal residue" evidence="11">
    <location>
        <position position="95"/>
    </location>
</feature>
<comment type="subcellular location">
    <subcellularLocation>
        <location evidence="1">Membrane</location>
        <topology evidence="1">Single-pass type I membrane protein</topology>
    </subcellularLocation>
</comment>
<evidence type="ECO:0000256" key="4">
    <source>
        <dbReference type="ARBA" id="ARBA00022989"/>
    </source>
</evidence>
<evidence type="ECO:0000256" key="9">
    <source>
        <dbReference type="ARBA" id="ARBA00023182"/>
    </source>
</evidence>
<proteinExistence type="predicted"/>
<comment type="caution">
    <text evidence="11">The sequence shown here is derived from an EMBL/GenBank/DDBJ whole genome shotgun (WGS) entry which is preliminary data.</text>
</comment>
<evidence type="ECO:0000256" key="7">
    <source>
        <dbReference type="ARBA" id="ARBA00023157"/>
    </source>
</evidence>
<evidence type="ECO:0000259" key="10">
    <source>
        <dbReference type="SMART" id="SM00921"/>
    </source>
</evidence>
<accession>A0A7K6GUH3</accession>
<evidence type="ECO:0000313" key="11">
    <source>
        <dbReference type="EMBL" id="NWV66965.1"/>
    </source>
</evidence>
<dbReference type="Gene3D" id="3.10.320.10">
    <property type="entry name" value="Class II Histocompatibility Antigen, M Beta Chain, Chain B, domain 1"/>
    <property type="match status" value="1"/>
</dbReference>
<dbReference type="AlphaFoldDB" id="A0A7K6GUH3"/>
<evidence type="ECO:0000313" key="12">
    <source>
        <dbReference type="Proteomes" id="UP000564407"/>
    </source>
</evidence>
<dbReference type="FunFam" id="3.10.320.10:FF:000001">
    <property type="entry name" value="HLA class II histocompatibility antigen, DRB1-1 beta chain"/>
    <property type="match status" value="1"/>
</dbReference>
<dbReference type="InterPro" id="IPR014745">
    <property type="entry name" value="MHC_II_a/b_N"/>
</dbReference>
<reference evidence="11 12" key="1">
    <citation type="submission" date="2019-09" db="EMBL/GenBank/DDBJ databases">
        <title>Bird 10,000 Genomes (B10K) Project - Family phase.</title>
        <authorList>
            <person name="Zhang G."/>
        </authorList>
    </citation>
    <scope>NUCLEOTIDE SEQUENCE [LARGE SCALE GENOMIC DNA]</scope>
    <source>
        <strain evidence="11">B10K-DU-029-44</strain>
        <tissue evidence="11">Heart</tissue>
    </source>
</reference>
<keyword evidence="8" id="KW-0325">Glycoprotein</keyword>
<feature type="domain" description="MHC class II beta chain N-terminal" evidence="10">
    <location>
        <begin position="15"/>
        <end position="89"/>
    </location>
</feature>
<organism evidence="11 12">
    <name type="scientific">Malurus elegans</name>
    <name type="common">Red-winged fairywren</name>
    <dbReference type="NCBI Taxonomy" id="720584"/>
    <lineage>
        <taxon>Eukaryota</taxon>
        <taxon>Metazoa</taxon>
        <taxon>Chordata</taxon>
        <taxon>Craniata</taxon>
        <taxon>Vertebrata</taxon>
        <taxon>Euteleostomi</taxon>
        <taxon>Archelosauria</taxon>
        <taxon>Archosauria</taxon>
        <taxon>Dinosauria</taxon>
        <taxon>Saurischia</taxon>
        <taxon>Theropoda</taxon>
        <taxon>Coelurosauria</taxon>
        <taxon>Aves</taxon>
        <taxon>Neognathae</taxon>
        <taxon>Neoaves</taxon>
        <taxon>Telluraves</taxon>
        <taxon>Australaves</taxon>
        <taxon>Passeriformes</taxon>
        <taxon>Meliphagoidea</taxon>
        <taxon>Maluridae</taxon>
        <taxon>Malurus</taxon>
    </lineage>
</organism>
<dbReference type="PANTHER" id="PTHR19944:SF99">
    <property type="entry name" value="HLA CLASS II HISTOCOMPATIBILITY ANTIGEN, DRB1 BETA CHAIN"/>
    <property type="match status" value="1"/>
</dbReference>
<dbReference type="Pfam" id="PF00969">
    <property type="entry name" value="MHC_II_beta"/>
    <property type="match status" value="1"/>
</dbReference>
<feature type="non-terminal residue" evidence="11">
    <location>
        <position position="1"/>
    </location>
</feature>
<dbReference type="GO" id="GO:0042613">
    <property type="term" value="C:MHC class II protein complex"/>
    <property type="evidence" value="ECO:0007669"/>
    <property type="project" value="UniProtKB-KW"/>
</dbReference>
<evidence type="ECO:0000256" key="6">
    <source>
        <dbReference type="ARBA" id="ARBA00023136"/>
    </source>
</evidence>
<dbReference type="InterPro" id="IPR000353">
    <property type="entry name" value="MHC_II_b_N"/>
</dbReference>
<dbReference type="PANTHER" id="PTHR19944">
    <property type="entry name" value="MHC CLASS II-RELATED"/>
    <property type="match status" value="1"/>
</dbReference>
<keyword evidence="12" id="KW-1185">Reference proteome</keyword>
<evidence type="ECO:0000256" key="5">
    <source>
        <dbReference type="ARBA" id="ARBA00023130"/>
    </source>
</evidence>
<protein>
    <submittedName>
        <fullName evidence="11">HB2D protein</fullName>
    </submittedName>
</protein>
<dbReference type="Proteomes" id="UP000564407">
    <property type="component" value="Unassembled WGS sequence"/>
</dbReference>
<dbReference type="SUPFAM" id="SSF54452">
    <property type="entry name" value="MHC antigen-recognition domain"/>
    <property type="match status" value="1"/>
</dbReference>
<sequence>PVPAHSEVFQYLGKSECHLTNGTEKVRYVQRYIYNRVEFARFESDLGDFVGFTPWGEKNARHWNSLPERLAHKRGQVDTFCRHNYVGVTPFSADR</sequence>
<keyword evidence="5" id="KW-1064">Adaptive immunity</keyword>
<evidence type="ECO:0000256" key="2">
    <source>
        <dbReference type="ARBA" id="ARBA00022692"/>
    </source>
</evidence>
<keyword evidence="7" id="KW-1015">Disulfide bond</keyword>
<evidence type="ECO:0000256" key="1">
    <source>
        <dbReference type="ARBA" id="ARBA00004479"/>
    </source>
</evidence>
<evidence type="ECO:0000256" key="3">
    <source>
        <dbReference type="ARBA" id="ARBA00022859"/>
    </source>
</evidence>
<dbReference type="SMART" id="SM00921">
    <property type="entry name" value="MHC_II_beta"/>
    <property type="match status" value="1"/>
</dbReference>
<dbReference type="EMBL" id="VZRP01014157">
    <property type="protein sequence ID" value="NWV66965.1"/>
    <property type="molecule type" value="Genomic_DNA"/>
</dbReference>
<evidence type="ECO:0000256" key="8">
    <source>
        <dbReference type="ARBA" id="ARBA00023180"/>
    </source>
</evidence>
<dbReference type="InterPro" id="IPR011162">
    <property type="entry name" value="MHC_I/II-like_Ag-recog"/>
</dbReference>
<name>A0A7K6GUH3_9PASS</name>
<keyword evidence="2" id="KW-0812">Transmembrane</keyword>
<dbReference type="GO" id="GO:0002504">
    <property type="term" value="P:antigen processing and presentation of peptide or polysaccharide antigen via MHC class II"/>
    <property type="evidence" value="ECO:0007669"/>
    <property type="project" value="UniProtKB-KW"/>
</dbReference>
<dbReference type="InterPro" id="IPR050160">
    <property type="entry name" value="MHC/Immunoglobulin"/>
</dbReference>
<gene>
    <name evidence="11" type="primary">Hb2d_1</name>
    <name evidence="11" type="ORF">MALELE_R15174</name>
</gene>
<keyword evidence="9" id="KW-0491">MHC II</keyword>
<keyword evidence="3" id="KW-0391">Immunity</keyword>
<keyword evidence="4" id="KW-1133">Transmembrane helix</keyword>
<dbReference type="GO" id="GO:0002250">
    <property type="term" value="P:adaptive immune response"/>
    <property type="evidence" value="ECO:0007669"/>
    <property type="project" value="UniProtKB-KW"/>
</dbReference>
<keyword evidence="6" id="KW-0472">Membrane</keyword>